<evidence type="ECO:0000313" key="2">
    <source>
        <dbReference type="Proteomes" id="UP001156102"/>
    </source>
</evidence>
<gene>
    <name evidence="1" type="ORF">NK662_17675</name>
</gene>
<dbReference type="AlphaFoldDB" id="A0AA41XBM0"/>
<name>A0AA41XBM0_9BACI</name>
<reference evidence="1" key="1">
    <citation type="submission" date="2022-07" db="EMBL/GenBank/DDBJ databases">
        <authorList>
            <person name="Li W.-J."/>
            <person name="Deng Q.-Q."/>
        </authorList>
    </citation>
    <scope>NUCLEOTIDE SEQUENCE</scope>
    <source>
        <strain evidence="1">SYSU M60031</strain>
    </source>
</reference>
<evidence type="ECO:0000313" key="1">
    <source>
        <dbReference type="EMBL" id="MCP8970354.1"/>
    </source>
</evidence>
<keyword evidence="2" id="KW-1185">Reference proteome</keyword>
<proteinExistence type="predicted"/>
<dbReference type="RefSeq" id="WP_254760275.1">
    <property type="nucleotide sequence ID" value="NZ_JANCLT010000011.1"/>
</dbReference>
<dbReference type="EMBL" id="JANCLT010000011">
    <property type="protein sequence ID" value="MCP8970354.1"/>
    <property type="molecule type" value="Genomic_DNA"/>
</dbReference>
<dbReference type="Proteomes" id="UP001156102">
    <property type="component" value="Unassembled WGS sequence"/>
</dbReference>
<protein>
    <submittedName>
        <fullName evidence="1">Uncharacterized protein</fullName>
    </submittedName>
</protein>
<comment type="caution">
    <text evidence="1">The sequence shown here is derived from an EMBL/GenBank/DDBJ whole genome shotgun (WGS) entry which is preliminary data.</text>
</comment>
<accession>A0AA41XBM0</accession>
<organism evidence="1 2">
    <name type="scientific">Ectobacillus ponti</name>
    <dbReference type="NCBI Taxonomy" id="2961894"/>
    <lineage>
        <taxon>Bacteria</taxon>
        <taxon>Bacillati</taxon>
        <taxon>Bacillota</taxon>
        <taxon>Bacilli</taxon>
        <taxon>Bacillales</taxon>
        <taxon>Bacillaceae</taxon>
        <taxon>Ectobacillus</taxon>
    </lineage>
</organism>
<sequence>MGLFDRWFSGKTFKVISVHTLHPVYGYKREHWEVGRDIELSIVQQKAEERALYVLHSFEDGHPVRHYLTREMFAKVLHQYEEIEQGVEESLQQVFS</sequence>